<dbReference type="Pfam" id="PF13561">
    <property type="entry name" value="adh_short_C2"/>
    <property type="match status" value="1"/>
</dbReference>
<sequence length="246" mass="25404">MTEKGLVIITGGGRGIGCAIAKTLAHDGYTVAITYTKSPDVAERVVREIAESGGRAKAYQANVTQPAQITALFKDAIDELGPLYGFVNNAGVTGERALIADQKPEDLQELIATNVTGSLIAAGEAVKHLSTKRGGKGGVIVNISSVAARLGGLPGLVAYAATKGAIETFTKGLANEVAREGVRVNAVAPGLTDTEMVTEETAEKIGEHVPMGRIGKPEEIADAVLYLLSDRASYITGTTLTVSGGR</sequence>
<keyword evidence="5" id="KW-1185">Reference proteome</keyword>
<dbReference type="PANTHER" id="PTHR43639:SF1">
    <property type="entry name" value="SHORT-CHAIN DEHYDROGENASE_REDUCTASE FAMILY PROTEIN"/>
    <property type="match status" value="1"/>
</dbReference>
<dbReference type="InterPro" id="IPR036291">
    <property type="entry name" value="NAD(P)-bd_dom_sf"/>
</dbReference>
<evidence type="ECO:0000259" key="3">
    <source>
        <dbReference type="SMART" id="SM00822"/>
    </source>
</evidence>
<dbReference type="InterPro" id="IPR002347">
    <property type="entry name" value="SDR_fam"/>
</dbReference>
<evidence type="ECO:0000256" key="2">
    <source>
        <dbReference type="ARBA" id="ARBA00023002"/>
    </source>
</evidence>
<dbReference type="PROSITE" id="PS00061">
    <property type="entry name" value="ADH_SHORT"/>
    <property type="match status" value="1"/>
</dbReference>
<feature type="domain" description="Ketoreductase" evidence="3">
    <location>
        <begin position="5"/>
        <end position="200"/>
    </location>
</feature>
<dbReference type="InterPro" id="IPR057326">
    <property type="entry name" value="KR_dom"/>
</dbReference>
<dbReference type="SUPFAM" id="SSF51735">
    <property type="entry name" value="NAD(P)-binding Rossmann-fold domains"/>
    <property type="match status" value="1"/>
</dbReference>
<dbReference type="PRINTS" id="PR00081">
    <property type="entry name" value="GDHRDH"/>
</dbReference>
<protein>
    <submittedName>
        <fullName evidence="4">Sugar dehydrogenase</fullName>
    </submittedName>
</protein>
<dbReference type="FunFam" id="3.40.50.720:FF:000173">
    <property type="entry name" value="3-oxoacyl-[acyl-carrier protein] reductase"/>
    <property type="match status" value="1"/>
</dbReference>
<dbReference type="NCBIfam" id="NF005559">
    <property type="entry name" value="PRK07231.1"/>
    <property type="match status" value="1"/>
</dbReference>
<dbReference type="RefSeq" id="WP_070402210.1">
    <property type="nucleotide sequence ID" value="NZ_BJVW01000002.1"/>
</dbReference>
<dbReference type="Gene3D" id="3.40.50.720">
    <property type="entry name" value="NAD(P)-binding Rossmann-like Domain"/>
    <property type="match status" value="1"/>
</dbReference>
<dbReference type="PRINTS" id="PR00080">
    <property type="entry name" value="SDRFAMILY"/>
</dbReference>
<gene>
    <name evidence="4" type="ORF">A0U89_04125</name>
</gene>
<evidence type="ECO:0000256" key="1">
    <source>
        <dbReference type="ARBA" id="ARBA00006484"/>
    </source>
</evidence>
<organism evidence="4 5">
    <name type="scientific">Kozakia baliensis</name>
    <dbReference type="NCBI Taxonomy" id="153496"/>
    <lineage>
        <taxon>Bacteria</taxon>
        <taxon>Pseudomonadati</taxon>
        <taxon>Pseudomonadota</taxon>
        <taxon>Alphaproteobacteria</taxon>
        <taxon>Acetobacterales</taxon>
        <taxon>Acetobacteraceae</taxon>
        <taxon>Kozakia</taxon>
    </lineage>
</organism>
<dbReference type="SMART" id="SM00822">
    <property type="entry name" value="PKS_KR"/>
    <property type="match status" value="1"/>
</dbReference>
<evidence type="ECO:0000313" key="4">
    <source>
        <dbReference type="EMBL" id="AOX16448.1"/>
    </source>
</evidence>
<comment type="similarity">
    <text evidence="1">Belongs to the short-chain dehydrogenases/reductases (SDR) family.</text>
</comment>
<name>A0A1D8US37_9PROT</name>
<dbReference type="AlphaFoldDB" id="A0A1D8US37"/>
<dbReference type="PANTHER" id="PTHR43639">
    <property type="entry name" value="OXIDOREDUCTASE, SHORT-CHAIN DEHYDROGENASE/REDUCTASE FAMILY (AFU_ORTHOLOGUE AFUA_5G02870)"/>
    <property type="match status" value="1"/>
</dbReference>
<accession>A0A1D8US37</accession>
<keyword evidence="2" id="KW-0560">Oxidoreductase</keyword>
<evidence type="ECO:0000313" key="5">
    <source>
        <dbReference type="Proteomes" id="UP000179145"/>
    </source>
</evidence>
<dbReference type="KEGG" id="kba:A0U89_04125"/>
<dbReference type="STRING" id="153496.A0U89_04125"/>
<proteinExistence type="inferred from homology"/>
<dbReference type="EMBL" id="CP014674">
    <property type="protein sequence ID" value="AOX16448.1"/>
    <property type="molecule type" value="Genomic_DNA"/>
</dbReference>
<reference evidence="4 5" key="1">
    <citation type="journal article" date="2016" name="Microb. Cell Fact.">
        <title>Dissection of exopolysaccharide biosynthesis in Kozakia baliensis.</title>
        <authorList>
            <person name="Brandt J.U."/>
            <person name="Jakob F."/>
            <person name="Behr J."/>
            <person name="Geissler A.J."/>
            <person name="Vogel R.F."/>
        </authorList>
    </citation>
    <scope>NUCLEOTIDE SEQUENCE [LARGE SCALE GENOMIC DNA]</scope>
    <source>
        <strain evidence="4 5">DSM 14400</strain>
    </source>
</reference>
<dbReference type="OrthoDB" id="20590at2"/>
<dbReference type="eggNOG" id="COG1028">
    <property type="taxonomic scope" value="Bacteria"/>
</dbReference>
<dbReference type="GO" id="GO:0016491">
    <property type="term" value="F:oxidoreductase activity"/>
    <property type="evidence" value="ECO:0007669"/>
    <property type="project" value="UniProtKB-KW"/>
</dbReference>
<dbReference type="Proteomes" id="UP000179145">
    <property type="component" value="Chromosome"/>
</dbReference>
<dbReference type="InterPro" id="IPR020904">
    <property type="entry name" value="Sc_DH/Rdtase_CS"/>
</dbReference>